<dbReference type="EMBL" id="ABEU02000009">
    <property type="status" value="NOT_ANNOTATED_CDS"/>
    <property type="molecule type" value="Genomic_DNA"/>
</dbReference>
<reference evidence="1" key="3">
    <citation type="submission" date="2020-12" db="UniProtKB">
        <authorList>
            <consortium name="EnsemblPlants"/>
        </authorList>
    </citation>
    <scope>IDENTIFICATION</scope>
</reference>
<dbReference type="Proteomes" id="UP000006727">
    <property type="component" value="Chromosome 9"/>
</dbReference>
<reference evidence="1 2" key="1">
    <citation type="journal article" date="2008" name="Science">
        <title>The Physcomitrella genome reveals evolutionary insights into the conquest of land by plants.</title>
        <authorList>
            <person name="Rensing S."/>
            <person name="Lang D."/>
            <person name="Zimmer A."/>
            <person name="Terry A."/>
            <person name="Salamov A."/>
            <person name="Shapiro H."/>
            <person name="Nishiyama T."/>
            <person name="Perroud P.-F."/>
            <person name="Lindquist E."/>
            <person name="Kamisugi Y."/>
            <person name="Tanahashi T."/>
            <person name="Sakakibara K."/>
            <person name="Fujita T."/>
            <person name="Oishi K."/>
            <person name="Shin-I T."/>
            <person name="Kuroki Y."/>
            <person name="Toyoda A."/>
            <person name="Suzuki Y."/>
            <person name="Hashimoto A."/>
            <person name="Yamaguchi K."/>
            <person name="Sugano A."/>
            <person name="Kohara Y."/>
            <person name="Fujiyama A."/>
            <person name="Anterola A."/>
            <person name="Aoki S."/>
            <person name="Ashton N."/>
            <person name="Barbazuk W.B."/>
            <person name="Barker E."/>
            <person name="Bennetzen J."/>
            <person name="Bezanilla M."/>
            <person name="Blankenship R."/>
            <person name="Cho S.H."/>
            <person name="Dutcher S."/>
            <person name="Estelle M."/>
            <person name="Fawcett J.A."/>
            <person name="Gundlach H."/>
            <person name="Hanada K."/>
            <person name="Heyl A."/>
            <person name="Hicks K.A."/>
            <person name="Hugh J."/>
            <person name="Lohr M."/>
            <person name="Mayer K."/>
            <person name="Melkozernov A."/>
            <person name="Murata T."/>
            <person name="Nelson D."/>
            <person name="Pils B."/>
            <person name="Prigge M."/>
            <person name="Reiss B."/>
            <person name="Renner T."/>
            <person name="Rombauts S."/>
            <person name="Rushton P."/>
            <person name="Sanderfoot A."/>
            <person name="Schween G."/>
            <person name="Shiu S.-H."/>
            <person name="Stueber K."/>
            <person name="Theodoulou F.L."/>
            <person name="Tu H."/>
            <person name="Van de Peer Y."/>
            <person name="Verrier P.J."/>
            <person name="Waters E."/>
            <person name="Wood A."/>
            <person name="Yang L."/>
            <person name="Cove D."/>
            <person name="Cuming A."/>
            <person name="Hasebe M."/>
            <person name="Lucas S."/>
            <person name="Mishler D.B."/>
            <person name="Reski R."/>
            <person name="Grigoriev I."/>
            <person name="Quatrano R.S."/>
            <person name="Boore J.L."/>
        </authorList>
    </citation>
    <scope>NUCLEOTIDE SEQUENCE [LARGE SCALE GENOMIC DNA]</scope>
    <source>
        <strain evidence="1 2">cv. Gransden 2004</strain>
    </source>
</reference>
<protein>
    <submittedName>
        <fullName evidence="1">Uncharacterized protein</fullName>
    </submittedName>
</protein>
<dbReference type="Gramene" id="Pp3c9_80V3.1">
    <property type="protein sequence ID" value="Pp3c9_80V3.1"/>
    <property type="gene ID" value="Pp3c9_80"/>
</dbReference>
<accession>A0A7I4ELX2</accession>
<keyword evidence="2" id="KW-1185">Reference proteome</keyword>
<dbReference type="InParanoid" id="A0A7I4ELX2"/>
<evidence type="ECO:0000313" key="2">
    <source>
        <dbReference type="Proteomes" id="UP000006727"/>
    </source>
</evidence>
<organism evidence="1 2">
    <name type="scientific">Physcomitrium patens</name>
    <name type="common">Spreading-leaved earth moss</name>
    <name type="synonym">Physcomitrella patens</name>
    <dbReference type="NCBI Taxonomy" id="3218"/>
    <lineage>
        <taxon>Eukaryota</taxon>
        <taxon>Viridiplantae</taxon>
        <taxon>Streptophyta</taxon>
        <taxon>Embryophyta</taxon>
        <taxon>Bryophyta</taxon>
        <taxon>Bryophytina</taxon>
        <taxon>Bryopsida</taxon>
        <taxon>Funariidae</taxon>
        <taxon>Funariales</taxon>
        <taxon>Funariaceae</taxon>
        <taxon>Physcomitrium</taxon>
    </lineage>
</organism>
<sequence length="110" mass="12651">MVLDQFSCDDEAGRRGLMCNHSPTSSVPRNCTLPPHLSRQLLTAYLHMYPVCVEDGSRSRIDLEVAILSCCYNSMCWHRYSSLSVQMNSHLNLQNFRRTWNVTKDTSQPQ</sequence>
<dbReference type="Gramene" id="Pp3c9_80V3.2">
    <property type="protein sequence ID" value="Pp3c9_80V3.2"/>
    <property type="gene ID" value="Pp3c9_80"/>
</dbReference>
<evidence type="ECO:0000313" key="1">
    <source>
        <dbReference type="EnsemblPlants" id="Pp3c9_80V3.2"/>
    </source>
</evidence>
<dbReference type="EnsemblPlants" id="Pp3c9_80V3.2">
    <property type="protein sequence ID" value="Pp3c9_80V3.2"/>
    <property type="gene ID" value="Pp3c9_80"/>
</dbReference>
<dbReference type="EnsemblPlants" id="Pp3c9_80V3.1">
    <property type="protein sequence ID" value="Pp3c9_80V3.1"/>
    <property type="gene ID" value="Pp3c9_80"/>
</dbReference>
<dbReference type="AlphaFoldDB" id="A0A7I4ELX2"/>
<proteinExistence type="predicted"/>
<name>A0A7I4ELX2_PHYPA</name>
<reference evidence="1 2" key="2">
    <citation type="journal article" date="2018" name="Plant J.">
        <title>The Physcomitrella patens chromosome-scale assembly reveals moss genome structure and evolution.</title>
        <authorList>
            <person name="Lang D."/>
            <person name="Ullrich K.K."/>
            <person name="Murat F."/>
            <person name="Fuchs J."/>
            <person name="Jenkins J."/>
            <person name="Haas F.B."/>
            <person name="Piednoel M."/>
            <person name="Gundlach H."/>
            <person name="Van Bel M."/>
            <person name="Meyberg R."/>
            <person name="Vives C."/>
            <person name="Morata J."/>
            <person name="Symeonidi A."/>
            <person name="Hiss M."/>
            <person name="Muchero W."/>
            <person name="Kamisugi Y."/>
            <person name="Saleh O."/>
            <person name="Blanc G."/>
            <person name="Decker E.L."/>
            <person name="van Gessel N."/>
            <person name="Grimwood J."/>
            <person name="Hayes R.D."/>
            <person name="Graham S.W."/>
            <person name="Gunter L.E."/>
            <person name="McDaniel S.F."/>
            <person name="Hoernstein S.N.W."/>
            <person name="Larsson A."/>
            <person name="Li F.W."/>
            <person name="Perroud P.F."/>
            <person name="Phillips J."/>
            <person name="Ranjan P."/>
            <person name="Rokshar D.S."/>
            <person name="Rothfels C.J."/>
            <person name="Schneider L."/>
            <person name="Shu S."/>
            <person name="Stevenson D.W."/>
            <person name="Thummler F."/>
            <person name="Tillich M."/>
            <person name="Villarreal Aguilar J.C."/>
            <person name="Widiez T."/>
            <person name="Wong G.K."/>
            <person name="Wymore A."/>
            <person name="Zhang Y."/>
            <person name="Zimmer A.D."/>
            <person name="Quatrano R.S."/>
            <person name="Mayer K.F.X."/>
            <person name="Goodstein D."/>
            <person name="Casacuberta J.M."/>
            <person name="Vandepoele K."/>
            <person name="Reski R."/>
            <person name="Cuming A.C."/>
            <person name="Tuskan G.A."/>
            <person name="Maumus F."/>
            <person name="Salse J."/>
            <person name="Schmutz J."/>
            <person name="Rensing S.A."/>
        </authorList>
    </citation>
    <scope>NUCLEOTIDE SEQUENCE [LARGE SCALE GENOMIC DNA]</scope>
    <source>
        <strain evidence="1 2">cv. Gransden 2004</strain>
    </source>
</reference>